<dbReference type="InterPro" id="IPR036259">
    <property type="entry name" value="MFS_trans_sf"/>
</dbReference>
<dbReference type="Gene3D" id="1.20.1250.20">
    <property type="entry name" value="MFS general substrate transporter like domains"/>
    <property type="match status" value="1"/>
</dbReference>
<proteinExistence type="inferred from homology"/>
<dbReference type="EMBL" id="CAWUHB010000051">
    <property type="protein sequence ID" value="CAK7229962.1"/>
    <property type="molecule type" value="Genomic_DNA"/>
</dbReference>
<dbReference type="InterPro" id="IPR050360">
    <property type="entry name" value="MFS_Sugar_Transporters"/>
</dbReference>
<feature type="domain" description="Major facilitator superfamily (MFS) profile" evidence="8">
    <location>
        <begin position="1"/>
        <end position="250"/>
    </location>
</feature>
<feature type="transmembrane region" description="Helical" evidence="7">
    <location>
        <begin position="100"/>
        <end position="120"/>
    </location>
</feature>
<evidence type="ECO:0000256" key="3">
    <source>
        <dbReference type="ARBA" id="ARBA00022692"/>
    </source>
</evidence>
<feature type="transmembrane region" description="Helical" evidence="7">
    <location>
        <begin position="132"/>
        <end position="152"/>
    </location>
</feature>
<evidence type="ECO:0000313" key="9">
    <source>
        <dbReference type="EMBL" id="CAK7229962.1"/>
    </source>
</evidence>
<evidence type="ECO:0000256" key="6">
    <source>
        <dbReference type="SAM" id="MobiDB-lite"/>
    </source>
</evidence>
<gene>
    <name evidence="9" type="ORF">SCUCBS95973_007410</name>
</gene>
<dbReference type="Pfam" id="PF00083">
    <property type="entry name" value="Sugar_tr"/>
    <property type="match status" value="1"/>
</dbReference>
<evidence type="ECO:0000256" key="4">
    <source>
        <dbReference type="ARBA" id="ARBA00022989"/>
    </source>
</evidence>
<comment type="caution">
    <text evidence="9">The sequence shown here is derived from an EMBL/GenBank/DDBJ whole genome shotgun (WGS) entry which is preliminary data.</text>
</comment>
<keyword evidence="3 7" id="KW-0812">Transmembrane</keyword>
<evidence type="ECO:0000256" key="5">
    <source>
        <dbReference type="ARBA" id="ARBA00023136"/>
    </source>
</evidence>
<keyword evidence="5 7" id="KW-0472">Membrane</keyword>
<feature type="transmembrane region" description="Helical" evidence="7">
    <location>
        <begin position="228"/>
        <end position="246"/>
    </location>
</feature>
<feature type="transmembrane region" description="Helical" evidence="7">
    <location>
        <begin position="164"/>
        <end position="186"/>
    </location>
</feature>
<reference evidence="9 10" key="1">
    <citation type="submission" date="2024-01" db="EMBL/GenBank/DDBJ databases">
        <authorList>
            <person name="Allen C."/>
            <person name="Tagirdzhanova G."/>
        </authorList>
    </citation>
    <scope>NUCLEOTIDE SEQUENCE [LARGE SCALE GENOMIC DNA]</scope>
</reference>
<organism evidence="9 10">
    <name type="scientific">Sporothrix curviconia</name>
    <dbReference type="NCBI Taxonomy" id="1260050"/>
    <lineage>
        <taxon>Eukaryota</taxon>
        <taxon>Fungi</taxon>
        <taxon>Dikarya</taxon>
        <taxon>Ascomycota</taxon>
        <taxon>Pezizomycotina</taxon>
        <taxon>Sordariomycetes</taxon>
        <taxon>Sordariomycetidae</taxon>
        <taxon>Ophiostomatales</taxon>
        <taxon>Ophiostomataceae</taxon>
        <taxon>Sporothrix</taxon>
    </lineage>
</organism>
<dbReference type="PANTHER" id="PTHR48022">
    <property type="entry name" value="PLASTIDIC GLUCOSE TRANSPORTER 4"/>
    <property type="match status" value="1"/>
</dbReference>
<dbReference type="InterPro" id="IPR005828">
    <property type="entry name" value="MFS_sugar_transport-like"/>
</dbReference>
<evidence type="ECO:0000256" key="7">
    <source>
        <dbReference type="SAM" id="Phobius"/>
    </source>
</evidence>
<evidence type="ECO:0000256" key="1">
    <source>
        <dbReference type="ARBA" id="ARBA00004141"/>
    </source>
</evidence>
<evidence type="ECO:0000259" key="8">
    <source>
        <dbReference type="PROSITE" id="PS50850"/>
    </source>
</evidence>
<dbReference type="Proteomes" id="UP001642405">
    <property type="component" value="Unassembled WGS sequence"/>
</dbReference>
<evidence type="ECO:0000256" key="2">
    <source>
        <dbReference type="ARBA" id="ARBA00010992"/>
    </source>
</evidence>
<dbReference type="InterPro" id="IPR020846">
    <property type="entry name" value="MFS_dom"/>
</dbReference>
<comment type="subcellular location">
    <subcellularLocation>
        <location evidence="1">Membrane</location>
        <topology evidence="1">Multi-pass membrane protein</topology>
    </subcellularLocation>
</comment>
<accession>A0ABP0CD28</accession>
<sequence length="310" mass="34909">MGRVSEARDVIDMLSLEPEADKRHEDTDVTMAMIDLTLEEESAQQHGNWQEIFTQGEQCFFQRLVLAVMSLCMLQISGVNLITYYASVIFQDTLGMSRNMSLLITGFNGLEYWLATFIPIPLIDRVSRRRIMIFSAIGQSLSMAVLAGTTAYPDSKGAGYTTAVFLFVFNTFLAIGMDGIPFLLPVELAPLKTHAKSVAIATGFFWLCNFFVVMISPVPITRIKYGTYILWAGTNFAFIPLIYFLIPETMKANLENIDILFERNPTWLIGPGSRQKLAVIVREREGLDEVQRQHGHEDEKEAIKNIEDAS</sequence>
<dbReference type="PANTHER" id="PTHR48022:SF28">
    <property type="entry name" value="MAJOR FACILITATOR SUPERFAMILY (MFS) PROFILE DOMAIN-CONTAINING PROTEIN-RELATED"/>
    <property type="match status" value="1"/>
</dbReference>
<dbReference type="PROSITE" id="PS50850">
    <property type="entry name" value="MFS"/>
    <property type="match status" value="1"/>
</dbReference>
<feature type="transmembrane region" description="Helical" evidence="7">
    <location>
        <begin position="64"/>
        <end position="88"/>
    </location>
</feature>
<protein>
    <recommendedName>
        <fullName evidence="8">Major facilitator superfamily (MFS) profile domain-containing protein</fullName>
    </recommendedName>
</protein>
<feature type="region of interest" description="Disordered" evidence="6">
    <location>
        <begin position="289"/>
        <end position="310"/>
    </location>
</feature>
<comment type="similarity">
    <text evidence="2">Belongs to the major facilitator superfamily. Sugar transporter (TC 2.A.1.1) family.</text>
</comment>
<dbReference type="SUPFAM" id="SSF103473">
    <property type="entry name" value="MFS general substrate transporter"/>
    <property type="match status" value="1"/>
</dbReference>
<evidence type="ECO:0000313" key="10">
    <source>
        <dbReference type="Proteomes" id="UP001642405"/>
    </source>
</evidence>
<keyword evidence="10" id="KW-1185">Reference proteome</keyword>
<keyword evidence="4 7" id="KW-1133">Transmembrane helix</keyword>
<name>A0ABP0CD28_9PEZI</name>
<feature type="transmembrane region" description="Helical" evidence="7">
    <location>
        <begin position="198"/>
        <end position="216"/>
    </location>
</feature>